<name>A0A4R7JHA3_9GAMM</name>
<evidence type="ECO:0000313" key="4">
    <source>
        <dbReference type="Proteomes" id="UP000295830"/>
    </source>
</evidence>
<dbReference type="Proteomes" id="UP000295830">
    <property type="component" value="Unassembled WGS sequence"/>
</dbReference>
<organism evidence="3 4">
    <name type="scientific">Halospina denitrificans</name>
    <dbReference type="NCBI Taxonomy" id="332522"/>
    <lineage>
        <taxon>Bacteria</taxon>
        <taxon>Pseudomonadati</taxon>
        <taxon>Pseudomonadota</taxon>
        <taxon>Gammaproteobacteria</taxon>
        <taxon>Halospina</taxon>
    </lineage>
</organism>
<proteinExistence type="predicted"/>
<evidence type="ECO:0000313" key="3">
    <source>
        <dbReference type="EMBL" id="TDT36995.1"/>
    </source>
</evidence>
<dbReference type="RefSeq" id="WP_133737167.1">
    <property type="nucleotide sequence ID" value="NZ_SOAX01000008.1"/>
</dbReference>
<reference evidence="3 4" key="1">
    <citation type="submission" date="2019-03" db="EMBL/GenBank/DDBJ databases">
        <title>Genomic Encyclopedia of Type Strains, Phase IV (KMG-IV): sequencing the most valuable type-strain genomes for metagenomic binning, comparative biology and taxonomic classification.</title>
        <authorList>
            <person name="Goeker M."/>
        </authorList>
    </citation>
    <scope>NUCLEOTIDE SEQUENCE [LARGE SCALE GENOMIC DNA]</scope>
    <source>
        <strain evidence="3 4">DSM 15505</strain>
    </source>
</reference>
<accession>A0A4R7JHA3</accession>
<evidence type="ECO:0000259" key="2">
    <source>
        <dbReference type="Pfam" id="PF13511"/>
    </source>
</evidence>
<sequence>MTLTTSSSYRIRAALILSVLVVLLFGAVQAGEIYRHVDDQGNVTYSDEPPEKDTKPMELAPLPEVSIPSPERPSNRQNTQEEDTEKTQEREDYERVEIVEPEHESAFWHGGGMVTIRARTEPELIQGHSYQLEFDGERGDTNSSGTFSLNNVDRGTHTVVVHVLDSSGQVITSSDATRFTLHRPSRLN</sequence>
<keyword evidence="4" id="KW-1185">Reference proteome</keyword>
<evidence type="ECO:0000256" key="1">
    <source>
        <dbReference type="SAM" id="MobiDB-lite"/>
    </source>
</evidence>
<protein>
    <submittedName>
        <fullName evidence="3">Uncharacterized protein DUF4124</fullName>
    </submittedName>
</protein>
<dbReference type="EMBL" id="SOAX01000008">
    <property type="protein sequence ID" value="TDT36995.1"/>
    <property type="molecule type" value="Genomic_DNA"/>
</dbReference>
<gene>
    <name evidence="3" type="ORF">DES49_2947</name>
</gene>
<feature type="region of interest" description="Disordered" evidence="1">
    <location>
        <begin position="40"/>
        <end position="93"/>
    </location>
</feature>
<feature type="domain" description="DUF4124" evidence="2">
    <location>
        <begin position="22"/>
        <end position="73"/>
    </location>
</feature>
<comment type="caution">
    <text evidence="3">The sequence shown here is derived from an EMBL/GenBank/DDBJ whole genome shotgun (WGS) entry which is preliminary data.</text>
</comment>
<dbReference type="InterPro" id="IPR025392">
    <property type="entry name" value="DUF4124"/>
</dbReference>
<dbReference type="OrthoDB" id="6366673at2"/>
<dbReference type="AlphaFoldDB" id="A0A4R7JHA3"/>
<dbReference type="Pfam" id="PF13511">
    <property type="entry name" value="DUF4124"/>
    <property type="match status" value="1"/>
</dbReference>